<dbReference type="AlphaFoldDB" id="A0A4P8QXF5"/>
<keyword evidence="2" id="KW-1185">Reference proteome</keyword>
<organism evidence="1 2">
    <name type="scientific">Brenneria rubrifaciens</name>
    <dbReference type="NCBI Taxonomy" id="55213"/>
    <lineage>
        <taxon>Bacteria</taxon>
        <taxon>Pseudomonadati</taxon>
        <taxon>Pseudomonadota</taxon>
        <taxon>Gammaproteobacteria</taxon>
        <taxon>Enterobacterales</taxon>
        <taxon>Pectobacteriaceae</taxon>
        <taxon>Brenneria</taxon>
    </lineage>
</organism>
<proteinExistence type="predicted"/>
<dbReference type="EMBL" id="CP034035">
    <property type="protein sequence ID" value="QCR10300.1"/>
    <property type="molecule type" value="Genomic_DNA"/>
</dbReference>
<evidence type="ECO:0000313" key="2">
    <source>
        <dbReference type="Proteomes" id="UP000299580"/>
    </source>
</evidence>
<dbReference type="InterPro" id="IPR009420">
    <property type="entry name" value="FlhE"/>
</dbReference>
<name>A0A4P8QXF5_9GAMM</name>
<protein>
    <submittedName>
        <fullName evidence="1">Flagellar protein FlhE</fullName>
    </submittedName>
</protein>
<evidence type="ECO:0000313" key="1">
    <source>
        <dbReference type="EMBL" id="QCR10300.1"/>
    </source>
</evidence>
<dbReference type="OrthoDB" id="6521367at2"/>
<gene>
    <name evidence="1" type="ORF">EH207_06760</name>
</gene>
<keyword evidence="1" id="KW-0969">Cilium</keyword>
<dbReference type="Pfam" id="PF06366">
    <property type="entry name" value="FlhE"/>
    <property type="match status" value="1"/>
</dbReference>
<accession>A0A4P8QXF5</accession>
<reference evidence="1 2" key="1">
    <citation type="submission" date="2018-11" db="EMBL/GenBank/DDBJ databases">
        <title>Genome sequences of Brenneria nigrifluens and Brenneria rubrifaciens.</title>
        <authorList>
            <person name="Poret-Peterson A.T."/>
            <person name="McClean A.E."/>
            <person name="Kluepfel D.A."/>
        </authorList>
    </citation>
    <scope>NUCLEOTIDE SEQUENCE [LARGE SCALE GENOMIC DNA]</scope>
    <source>
        <strain evidence="1 2">6D370</strain>
    </source>
</reference>
<keyword evidence="1" id="KW-0966">Cell projection</keyword>
<dbReference type="KEGG" id="brb:EH207_06760"/>
<keyword evidence="1" id="KW-0282">Flagellum</keyword>
<sequence length="124" mass="13160">MPAVAIATPGAWNASERGVVLEHRGVAAASPAFLPSPTLQVGSESTITVIYWGYEALSPPPVGLVVKLCTPQRCVNLDGGSGRTRSFGGLPANSEFRFIYYIEGSGKLHRALNVLSNNISVNYK</sequence>
<dbReference type="Proteomes" id="UP000299580">
    <property type="component" value="Chromosome"/>
</dbReference>